<feature type="transmembrane region" description="Helical" evidence="1">
    <location>
        <begin position="541"/>
        <end position="564"/>
    </location>
</feature>
<dbReference type="NCBIfam" id="NF046001">
    <property type="entry name" value="SecDF_plasm"/>
    <property type="match status" value="1"/>
</dbReference>
<feature type="transmembrane region" description="Helical" evidence="1">
    <location>
        <begin position="709"/>
        <end position="732"/>
    </location>
</feature>
<feature type="transmembrane region" description="Helical" evidence="1">
    <location>
        <begin position="406"/>
        <end position="423"/>
    </location>
</feature>
<feature type="transmembrane region" description="Helical" evidence="1">
    <location>
        <begin position="380"/>
        <end position="400"/>
    </location>
</feature>
<organism evidence="2 3">
    <name type="scientific">Metamycoplasma equirhinis</name>
    <dbReference type="NCBI Taxonomy" id="92402"/>
    <lineage>
        <taxon>Bacteria</taxon>
        <taxon>Bacillati</taxon>
        <taxon>Mycoplasmatota</taxon>
        <taxon>Mycoplasmoidales</taxon>
        <taxon>Metamycoplasmataceae</taxon>
        <taxon>Metamycoplasma</taxon>
    </lineage>
</organism>
<evidence type="ECO:0000313" key="3">
    <source>
        <dbReference type="Proteomes" id="UP001303601"/>
    </source>
</evidence>
<dbReference type="Proteomes" id="UP001303601">
    <property type="component" value="Chromosome"/>
</dbReference>
<name>A0ABZ0P9Q9_9BACT</name>
<dbReference type="RefSeq" id="WP_140031461.1">
    <property type="nucleotide sequence ID" value="NZ_CP137845.1"/>
</dbReference>
<proteinExistence type="predicted"/>
<feature type="transmembrane region" description="Helical" evidence="1">
    <location>
        <begin position="796"/>
        <end position="813"/>
    </location>
</feature>
<keyword evidence="1" id="KW-1133">Transmembrane helix</keyword>
<feature type="transmembrane region" description="Helical" evidence="1">
    <location>
        <begin position="682"/>
        <end position="702"/>
    </location>
</feature>
<reference evidence="2" key="1">
    <citation type="submission" date="2023-11" db="EMBL/GenBank/DDBJ databases">
        <title>Completed genome sequence of Mycoplasma equirhinis type strain M432/72.</title>
        <authorList>
            <person name="Spergser J."/>
        </authorList>
    </citation>
    <scope>NUCLEOTIDE SEQUENCE [LARGE SCALE GENOMIC DNA]</scope>
    <source>
        <strain evidence="2">M432/72</strain>
    </source>
</reference>
<sequence>MKKAKFISNKFRWFINILVLLGIILSVVFGTAFFLAPKLSQNHSNVAKAHVGLKIEKHKNFDLPNSKNILNLTKKYIENQHGVLSSSQSLNLLSNNLLEISSNEVKTDEDMQKLITSLVKKPYLTVTDELGNPLFYKGSYISRFNPDITLVKSLQDFIKEGPEDYNISLDKDPATTKNKAGARQRIKIKLDSTGWDQFVNMANEYFYKYFINNKNDSNPTVKVYFWLNLHEFIRIAKEKFPEDWKKAGENPVNFAYIGNSAKPDEIKEKDKVIDLKFPSLKYNQINAGGYLISAMNPAALLSPDKSESSFYLLNNNKHGLSDDEIAAIINFSYSKFDFVKQYSYFTINENKNKNKYLIAITILFSIVALFLIAKYRLIGAISILSLGFFVFVFLSILIAFKITINPVVSLSIVILLLVAFYILNNKLAIFKKEINNGANPNKAVKKMINNGLISGLDSIALMIFATIFAIFIKISYINTIGIITFIASFIILTFAILLNTLLIKNLIKTESFDKNPKILINQNSNLSKLTNKIDLITKSKYFTISFAFLVFITLILFGIFAGVLKSPINGLNIAPELKYNYLTTISVSENLGDGFTIAEINKIAEFIFKIDGINNIEILPMTKDADTTTYVLKVFSKNDLNSLISSAEFNNLISILKTKPLLLSNLNALSIKLNPITFANNIGWLTLIITCTIVTSMIYITIRFSLISALILMLKQLFIIILVAMLSIISYNQLNEELFGGIVFITIFNIVDSVINSQNIKAEFIKDTTTINYIWEKEKIKEIFLNHTRDIFFRQLFNMILSVVIIILFKLLITDINLSFGLTFGLGLVSLSLINLFIIPNIWMHLYFKKYEIKKRRIENGYWNTEKIEEQVFNGINSFSI</sequence>
<evidence type="ECO:0000313" key="2">
    <source>
        <dbReference type="EMBL" id="WPB53709.1"/>
    </source>
</evidence>
<accession>A0ABZ0P9Q9</accession>
<feature type="transmembrane region" description="Helical" evidence="1">
    <location>
        <begin position="738"/>
        <end position="755"/>
    </location>
</feature>
<keyword evidence="1" id="KW-0472">Membrane</keyword>
<protein>
    <submittedName>
        <fullName evidence="2">Peptide transporter</fullName>
    </submittedName>
</protein>
<dbReference type="GeneID" id="94493609"/>
<feature type="transmembrane region" description="Helical" evidence="1">
    <location>
        <begin position="825"/>
        <end position="848"/>
    </location>
</feature>
<feature type="transmembrane region" description="Helical" evidence="1">
    <location>
        <begin position="480"/>
        <end position="502"/>
    </location>
</feature>
<feature type="transmembrane region" description="Helical" evidence="1">
    <location>
        <begin position="356"/>
        <end position="373"/>
    </location>
</feature>
<evidence type="ECO:0000256" key="1">
    <source>
        <dbReference type="SAM" id="Phobius"/>
    </source>
</evidence>
<feature type="transmembrane region" description="Helical" evidence="1">
    <location>
        <begin position="12"/>
        <end position="36"/>
    </location>
</feature>
<keyword evidence="3" id="KW-1185">Reference proteome</keyword>
<gene>
    <name evidence="2" type="ORF">R9B83_01820</name>
</gene>
<keyword evidence="1" id="KW-0812">Transmembrane</keyword>
<dbReference type="SUPFAM" id="SSF82866">
    <property type="entry name" value="Multidrug efflux transporter AcrB transmembrane domain"/>
    <property type="match status" value="1"/>
</dbReference>
<dbReference type="EMBL" id="CP137845">
    <property type="protein sequence ID" value="WPB53709.1"/>
    <property type="molecule type" value="Genomic_DNA"/>
</dbReference>
<feature type="transmembrane region" description="Helical" evidence="1">
    <location>
        <begin position="452"/>
        <end position="474"/>
    </location>
</feature>